<evidence type="ECO:0000256" key="6">
    <source>
        <dbReference type="ARBA" id="ARBA00037383"/>
    </source>
</evidence>
<dbReference type="OrthoDB" id="9807213at2"/>
<evidence type="ECO:0000256" key="9">
    <source>
        <dbReference type="SAM" id="MobiDB-lite"/>
    </source>
</evidence>
<evidence type="ECO:0000256" key="1">
    <source>
        <dbReference type="ARBA" id="ARBA00008348"/>
    </source>
</evidence>
<dbReference type="Gene3D" id="3.30.2350.10">
    <property type="entry name" value="Pseudouridine synthase"/>
    <property type="match status" value="1"/>
</dbReference>
<feature type="domain" description="RNA-binding S4" evidence="10">
    <location>
        <begin position="21"/>
        <end position="83"/>
    </location>
</feature>
<dbReference type="AlphaFoldDB" id="A0A0D6EVP6"/>
<dbReference type="InterPro" id="IPR000748">
    <property type="entry name" value="PsdUridine_synth_RsuA/RluB/E/F"/>
</dbReference>
<dbReference type="InterPro" id="IPR050343">
    <property type="entry name" value="RsuA_PseudoU_synthase"/>
</dbReference>
<dbReference type="FunFam" id="3.30.70.580:FF:000009">
    <property type="entry name" value="Pseudouridine synthase"/>
    <property type="match status" value="1"/>
</dbReference>
<dbReference type="FunFam" id="3.10.290.10:FF:000003">
    <property type="entry name" value="Pseudouridine synthase"/>
    <property type="match status" value="1"/>
</dbReference>
<dbReference type="Pfam" id="PF01479">
    <property type="entry name" value="S4"/>
    <property type="match status" value="1"/>
</dbReference>
<dbReference type="PROSITE" id="PS50889">
    <property type="entry name" value="S4"/>
    <property type="match status" value="1"/>
</dbReference>
<reference evidence="12" key="1">
    <citation type="submission" date="2014-12" db="EMBL/GenBank/DDBJ databases">
        <authorList>
            <person name="Salcher M.M."/>
        </authorList>
    </citation>
    <scope>NUCLEOTIDE SEQUENCE [LARGE SCALE GENOMIC DNA]</scope>
    <source>
        <strain evidence="12">MMS-10A-171</strain>
    </source>
</reference>
<feature type="region of interest" description="Disordered" evidence="9">
    <location>
        <begin position="1"/>
        <end position="20"/>
    </location>
</feature>
<dbReference type="PANTHER" id="PTHR47683">
    <property type="entry name" value="PSEUDOURIDINE SYNTHASE FAMILY PROTEIN-RELATED"/>
    <property type="match status" value="1"/>
</dbReference>
<evidence type="ECO:0000259" key="10">
    <source>
        <dbReference type="SMART" id="SM00363"/>
    </source>
</evidence>
<dbReference type="InterPro" id="IPR018496">
    <property type="entry name" value="PsdUridine_synth_RsuA/RluB_CS"/>
</dbReference>
<dbReference type="GO" id="GO:0005829">
    <property type="term" value="C:cytosol"/>
    <property type="evidence" value="ECO:0007669"/>
    <property type="project" value="UniProtKB-ARBA"/>
</dbReference>
<dbReference type="InterPro" id="IPR002942">
    <property type="entry name" value="S4_RNA-bd"/>
</dbReference>
<gene>
    <name evidence="11" type="primary">rluB</name>
    <name evidence="11" type="ORF">BN1208_0425</name>
</gene>
<comment type="function">
    <text evidence="6">Responsible for synthesis of pseudouridine from uracil-2605 in 23S ribosomal RNA.</text>
</comment>
<dbReference type="InterPro" id="IPR020103">
    <property type="entry name" value="PsdUridine_synth_cat_dom_sf"/>
</dbReference>
<dbReference type="PROSITE" id="PS01149">
    <property type="entry name" value="PSI_RSU"/>
    <property type="match status" value="1"/>
</dbReference>
<keyword evidence="2" id="KW-0698">rRNA processing</keyword>
<dbReference type="Pfam" id="PF00849">
    <property type="entry name" value="PseudoU_synth_2"/>
    <property type="match status" value="1"/>
</dbReference>
<dbReference type="NCBIfam" id="TIGR00093">
    <property type="entry name" value="pseudouridine synthase"/>
    <property type="match status" value="1"/>
</dbReference>
<dbReference type="KEGG" id="mbat:BN1208_0425"/>
<dbReference type="GO" id="GO:0000455">
    <property type="term" value="P:enzyme-directed rRNA pseudouridine synthesis"/>
    <property type="evidence" value="ECO:0007669"/>
    <property type="project" value="UniProtKB-ARBA"/>
</dbReference>
<organism evidence="11 12">
    <name type="scientific">Candidatus Methylopumilus planktonicus</name>
    <dbReference type="NCBI Taxonomy" id="1581557"/>
    <lineage>
        <taxon>Bacteria</taxon>
        <taxon>Pseudomonadati</taxon>
        <taxon>Pseudomonadota</taxon>
        <taxon>Betaproteobacteria</taxon>
        <taxon>Nitrosomonadales</taxon>
        <taxon>Methylophilaceae</taxon>
        <taxon>Candidatus Methylopumilus</taxon>
    </lineage>
</organism>
<evidence type="ECO:0000256" key="8">
    <source>
        <dbReference type="RuleBase" id="RU003887"/>
    </source>
</evidence>
<dbReference type="InterPro" id="IPR006145">
    <property type="entry name" value="PsdUridine_synth_RsuA/RluA"/>
</dbReference>
<evidence type="ECO:0000313" key="11">
    <source>
        <dbReference type="EMBL" id="CEZ19318.1"/>
    </source>
</evidence>
<dbReference type="EC" id="5.4.99.-" evidence="8"/>
<keyword evidence="4 8" id="KW-0413">Isomerase</keyword>
<keyword evidence="3 7" id="KW-0694">RNA-binding</keyword>
<comment type="similarity">
    <text evidence="1 8">Belongs to the pseudouridine synthase RsuA family.</text>
</comment>
<evidence type="ECO:0000256" key="5">
    <source>
        <dbReference type="ARBA" id="ARBA00036944"/>
    </source>
</evidence>
<evidence type="ECO:0000313" key="12">
    <source>
        <dbReference type="Proteomes" id="UP000064007"/>
    </source>
</evidence>
<feature type="compositionally biased region" description="Basic and acidic residues" evidence="9">
    <location>
        <begin position="1"/>
        <end position="14"/>
    </location>
</feature>
<sequence length="324" mass="37619">MRSQDQDSVKERKTPSLSKTQRLHKLLAQSGIGSRREMEKYIEAGRVHVNDSPATLGQLIHEHDVIKIDGKTIHLFFDLKFPKILIYHKPEGEIVSVSDPQKRTTVFSKLPRIKNEKWISIGRLDINTSGLLMFTTSGDLANRLMHPKFEIEREYAVRIFGELTEEQISQLKSGVKLEDGLAKFDEIRYQGGEGANRWYQVILMEGRNREVRRLFEHFNLPVSRLIRTRFGSVSLPSRVKRGMMLELEVKEVEKILKWLDMPFSIVSRNESLVKVKARKKHAHPSPYAPKVKLDRKAILEKKIKKIGKKPIKRRIRSNLDIKKI</sequence>
<dbReference type="EMBL" id="LN827929">
    <property type="protein sequence ID" value="CEZ19318.1"/>
    <property type="molecule type" value="Genomic_DNA"/>
</dbReference>
<dbReference type="SMART" id="SM00363">
    <property type="entry name" value="S4"/>
    <property type="match status" value="1"/>
</dbReference>
<dbReference type="GO" id="GO:0160139">
    <property type="term" value="F:23S rRNA pseudouridine(2605) synthase activity"/>
    <property type="evidence" value="ECO:0007669"/>
    <property type="project" value="UniProtKB-EC"/>
</dbReference>
<dbReference type="SUPFAM" id="SSF55174">
    <property type="entry name" value="Alpha-L RNA-binding motif"/>
    <property type="match status" value="1"/>
</dbReference>
<name>A0A0D6EVP6_9PROT</name>
<dbReference type="STRING" id="1581557.BN1208_0425"/>
<proteinExistence type="inferred from homology"/>
<accession>A0A0D6EVP6</accession>
<dbReference type="RefSeq" id="WP_052734613.1">
    <property type="nucleotide sequence ID" value="NZ_LN827929.1"/>
</dbReference>
<evidence type="ECO:0000256" key="2">
    <source>
        <dbReference type="ARBA" id="ARBA00022552"/>
    </source>
</evidence>
<protein>
    <recommendedName>
        <fullName evidence="8">Pseudouridine synthase</fullName>
        <ecNumber evidence="8">5.4.99.-</ecNumber>
    </recommendedName>
</protein>
<dbReference type="InterPro" id="IPR036986">
    <property type="entry name" value="S4_RNA-bd_sf"/>
</dbReference>
<dbReference type="GO" id="GO:0003723">
    <property type="term" value="F:RNA binding"/>
    <property type="evidence" value="ECO:0007669"/>
    <property type="project" value="UniProtKB-KW"/>
</dbReference>
<dbReference type="FunFam" id="3.30.70.1560:FF:000001">
    <property type="entry name" value="Pseudouridine synthase"/>
    <property type="match status" value="1"/>
</dbReference>
<dbReference type="CDD" id="cd02556">
    <property type="entry name" value="PseudoU_synth_RluB"/>
    <property type="match status" value="1"/>
</dbReference>
<evidence type="ECO:0000256" key="7">
    <source>
        <dbReference type="PROSITE-ProRule" id="PRU00182"/>
    </source>
</evidence>
<dbReference type="CDD" id="cd00165">
    <property type="entry name" value="S4"/>
    <property type="match status" value="1"/>
</dbReference>
<evidence type="ECO:0000256" key="4">
    <source>
        <dbReference type="ARBA" id="ARBA00023235"/>
    </source>
</evidence>
<keyword evidence="12" id="KW-1185">Reference proteome</keyword>
<dbReference type="PANTHER" id="PTHR47683:SF3">
    <property type="entry name" value="RIBOSOMAL LARGE SUBUNIT PSEUDOURIDINE SYNTHASE B"/>
    <property type="match status" value="1"/>
</dbReference>
<dbReference type="SUPFAM" id="SSF55120">
    <property type="entry name" value="Pseudouridine synthase"/>
    <property type="match status" value="1"/>
</dbReference>
<comment type="catalytic activity">
    <reaction evidence="5">
        <text>uridine(2605) in 23S rRNA = pseudouridine(2605) in 23S rRNA</text>
        <dbReference type="Rhea" id="RHEA:42520"/>
        <dbReference type="Rhea" id="RHEA-COMP:10095"/>
        <dbReference type="Rhea" id="RHEA-COMP:10096"/>
        <dbReference type="ChEBI" id="CHEBI:65314"/>
        <dbReference type="ChEBI" id="CHEBI:65315"/>
        <dbReference type="EC" id="5.4.99.22"/>
    </reaction>
</comment>
<evidence type="ECO:0000256" key="3">
    <source>
        <dbReference type="ARBA" id="ARBA00022884"/>
    </source>
</evidence>
<dbReference type="HOGENOM" id="CLU_024979_1_1_4"/>
<dbReference type="Proteomes" id="UP000064007">
    <property type="component" value="Chromosome 1"/>
</dbReference>
<dbReference type="Gene3D" id="3.10.290.10">
    <property type="entry name" value="RNA-binding S4 domain"/>
    <property type="match status" value="1"/>
</dbReference>